<gene>
    <name evidence="12" type="primary">LOC102801078</name>
</gene>
<evidence type="ECO:0000259" key="10">
    <source>
        <dbReference type="Pfam" id="PF01094"/>
    </source>
</evidence>
<feature type="chain" id="PRO_5046136967" evidence="9">
    <location>
        <begin position="22"/>
        <end position="425"/>
    </location>
</feature>
<keyword evidence="6" id="KW-0675">Receptor</keyword>
<evidence type="ECO:0000256" key="3">
    <source>
        <dbReference type="ARBA" id="ARBA00022989"/>
    </source>
</evidence>
<evidence type="ECO:0000256" key="1">
    <source>
        <dbReference type="ARBA" id="ARBA00004370"/>
    </source>
</evidence>
<keyword evidence="7" id="KW-0325">Glycoprotein</keyword>
<dbReference type="Pfam" id="PF01094">
    <property type="entry name" value="ANF_receptor"/>
    <property type="match status" value="1"/>
</dbReference>
<evidence type="ECO:0000256" key="9">
    <source>
        <dbReference type="SAM" id="SignalP"/>
    </source>
</evidence>
<keyword evidence="8" id="KW-0807">Transducer</keyword>
<evidence type="ECO:0000256" key="6">
    <source>
        <dbReference type="ARBA" id="ARBA00023170"/>
    </source>
</evidence>
<reference evidence="12" key="1">
    <citation type="submission" date="2025-08" db="UniProtKB">
        <authorList>
            <consortium name="RefSeq"/>
        </authorList>
    </citation>
    <scope>IDENTIFICATION</scope>
    <source>
        <tissue evidence="12">Testes</tissue>
    </source>
</reference>
<evidence type="ECO:0000256" key="7">
    <source>
        <dbReference type="ARBA" id="ARBA00023180"/>
    </source>
</evidence>
<keyword evidence="11" id="KW-1185">Reference proteome</keyword>
<dbReference type="Gene3D" id="3.40.50.2300">
    <property type="match status" value="2"/>
</dbReference>
<dbReference type="PRINTS" id="PR01176">
    <property type="entry name" value="GABABRECEPTR"/>
</dbReference>
<dbReference type="GeneID" id="102801078"/>
<keyword evidence="2" id="KW-0812">Transmembrane</keyword>
<proteinExistence type="predicted"/>
<protein>
    <submittedName>
        <fullName evidence="12">Gamma-aminobutyric acid type B receptor subunit 1-like</fullName>
    </submittedName>
</protein>
<comment type="subcellular location">
    <subcellularLocation>
        <location evidence="1">Membrane</location>
    </subcellularLocation>
</comment>
<organism evidence="11 12">
    <name type="scientific">Saccoglossus kowalevskii</name>
    <name type="common">Acorn worm</name>
    <dbReference type="NCBI Taxonomy" id="10224"/>
    <lineage>
        <taxon>Eukaryota</taxon>
        <taxon>Metazoa</taxon>
        <taxon>Hemichordata</taxon>
        <taxon>Enteropneusta</taxon>
        <taxon>Harrimaniidae</taxon>
        <taxon>Saccoglossus</taxon>
    </lineage>
</organism>
<keyword evidence="3" id="KW-1133">Transmembrane helix</keyword>
<dbReference type="PANTHER" id="PTHR10519:SF20">
    <property type="entry name" value="G-PROTEIN COUPLED RECEPTOR 156-RELATED"/>
    <property type="match status" value="1"/>
</dbReference>
<sequence>MAVLLCAYILLNCCFSRAVHGQNETHWPSNIAHPQKQNNKTDIYIGTYFSLGGNWEGGGVIPAVEMAFEHINAKEDVLSDYNLRMVWNDTRCETGMATRVFFDQIYHSPQKLMVLGPPCSTGSQAMAETAVHWNLVILSYSAASSALSNRERYPTYFRTYLPDTALNPARVRLMKDFGWTRVATIHENYELFSLAIDNLLTLMKENNITAIKSESFSENPKNQIENLKKDDAKIIVANTYARMARRVFCEAYKQGMTGPEYVWFIIGWFGPKWWEVDDPYVDCTIEELKAAVEGSRYISSESLQLSTSEELTVAGITAREYEQELRERMEWPENRDYIWNEVAPYAYDAAWAIALTLDKAASTLEKRPLSGDAFRRLEDFTYDDKEMSQLFFDFLSQADFLGVSPAAKTTIQSGTLIATFYILPE</sequence>
<dbReference type="SUPFAM" id="SSF53822">
    <property type="entry name" value="Periplasmic binding protein-like I"/>
    <property type="match status" value="1"/>
</dbReference>
<feature type="domain" description="Receptor ligand binding region" evidence="10">
    <location>
        <begin position="62"/>
        <end position="404"/>
    </location>
</feature>
<keyword evidence="5" id="KW-0472">Membrane</keyword>
<dbReference type="InterPro" id="IPR002455">
    <property type="entry name" value="GPCR3_GABA-B"/>
</dbReference>
<name>A0ABM0M659_SACKO</name>
<evidence type="ECO:0000256" key="2">
    <source>
        <dbReference type="ARBA" id="ARBA00022692"/>
    </source>
</evidence>
<evidence type="ECO:0000313" key="11">
    <source>
        <dbReference type="Proteomes" id="UP000694865"/>
    </source>
</evidence>
<dbReference type="Proteomes" id="UP000694865">
    <property type="component" value="Unplaced"/>
</dbReference>
<evidence type="ECO:0000256" key="5">
    <source>
        <dbReference type="ARBA" id="ARBA00023136"/>
    </source>
</evidence>
<dbReference type="InterPro" id="IPR001828">
    <property type="entry name" value="ANF_lig-bd_rcpt"/>
</dbReference>
<dbReference type="PRINTS" id="PR01177">
    <property type="entry name" value="GABAB1RECPTR"/>
</dbReference>
<feature type="signal peptide" evidence="9">
    <location>
        <begin position="1"/>
        <end position="21"/>
    </location>
</feature>
<keyword evidence="4" id="KW-0297">G-protein coupled receptor</keyword>
<keyword evidence="9" id="KW-0732">Signal</keyword>
<dbReference type="InterPro" id="IPR028082">
    <property type="entry name" value="Peripla_BP_I"/>
</dbReference>
<evidence type="ECO:0000256" key="8">
    <source>
        <dbReference type="ARBA" id="ARBA00023224"/>
    </source>
</evidence>
<accession>A0ABM0M659</accession>
<dbReference type="CDD" id="cd06366">
    <property type="entry name" value="PBP1_GABAb_receptor"/>
    <property type="match status" value="1"/>
</dbReference>
<dbReference type="RefSeq" id="XP_006815500.1">
    <property type="nucleotide sequence ID" value="XM_006815437.1"/>
</dbReference>
<dbReference type="PANTHER" id="PTHR10519">
    <property type="entry name" value="GABA-B RECEPTOR"/>
    <property type="match status" value="1"/>
</dbReference>
<evidence type="ECO:0000313" key="12">
    <source>
        <dbReference type="RefSeq" id="XP_006815500.1"/>
    </source>
</evidence>
<evidence type="ECO:0000256" key="4">
    <source>
        <dbReference type="ARBA" id="ARBA00023040"/>
    </source>
</evidence>